<protein>
    <submittedName>
        <fullName evidence="6">Transcriptional regulatory protein DevR (DosR)</fullName>
    </submittedName>
</protein>
<dbReference type="InterPro" id="IPR000792">
    <property type="entry name" value="Tscrpt_reg_LuxR_C"/>
</dbReference>
<dbReference type="CDD" id="cd17535">
    <property type="entry name" value="REC_NarL-like"/>
    <property type="match status" value="1"/>
</dbReference>
<dbReference type="InterPro" id="IPR001789">
    <property type="entry name" value="Sig_transdc_resp-reg_receiver"/>
</dbReference>
<accession>A0A0S4LBG8</accession>
<dbReference type="SUPFAM" id="SSF52172">
    <property type="entry name" value="CheY-like"/>
    <property type="match status" value="1"/>
</dbReference>
<dbReference type="GO" id="GO:0006355">
    <property type="term" value="P:regulation of DNA-templated transcription"/>
    <property type="evidence" value="ECO:0007669"/>
    <property type="project" value="InterPro"/>
</dbReference>
<dbReference type="EMBL" id="CZQA01000001">
    <property type="protein sequence ID" value="CUS34153.1"/>
    <property type="molecule type" value="Genomic_DNA"/>
</dbReference>
<dbReference type="InterPro" id="IPR039420">
    <property type="entry name" value="WalR-like"/>
</dbReference>
<dbReference type="CDD" id="cd06170">
    <property type="entry name" value="LuxR_C_like"/>
    <property type="match status" value="1"/>
</dbReference>
<dbReference type="AlphaFoldDB" id="A0A0S4LBG8"/>
<feature type="modified residue" description="4-aspartylphosphate" evidence="3">
    <location>
        <position position="58"/>
    </location>
</feature>
<evidence type="ECO:0000256" key="3">
    <source>
        <dbReference type="PROSITE-ProRule" id="PRU00169"/>
    </source>
</evidence>
<dbReference type="PANTHER" id="PTHR43214">
    <property type="entry name" value="TWO-COMPONENT RESPONSE REGULATOR"/>
    <property type="match status" value="1"/>
</dbReference>
<dbReference type="STRING" id="1742972.COMA1_11554"/>
<dbReference type="Proteomes" id="UP000199032">
    <property type="component" value="Unassembled WGS sequence"/>
</dbReference>
<dbReference type="Pfam" id="PF00072">
    <property type="entry name" value="Response_reg"/>
    <property type="match status" value="1"/>
</dbReference>
<dbReference type="RefSeq" id="WP_090745966.1">
    <property type="nucleotide sequence ID" value="NZ_CZQA01000001.1"/>
</dbReference>
<dbReference type="PROSITE" id="PS50110">
    <property type="entry name" value="RESPONSE_REGULATORY"/>
    <property type="match status" value="1"/>
</dbReference>
<dbReference type="PROSITE" id="PS50043">
    <property type="entry name" value="HTH_LUXR_2"/>
    <property type="match status" value="1"/>
</dbReference>
<keyword evidence="1 3" id="KW-0597">Phosphoprotein</keyword>
<evidence type="ECO:0000259" key="5">
    <source>
        <dbReference type="PROSITE" id="PS50110"/>
    </source>
</evidence>
<feature type="domain" description="Response regulatory" evidence="5">
    <location>
        <begin position="7"/>
        <end position="123"/>
    </location>
</feature>
<sequence>MKQPQTSIVLIDDHEMVRRGLRALLHLEADLAIVGEAATVASGVGLVERLMPQMVLLDVKLPDATVTEAIRRLLAVSPKLRILILTSYAEDTTVMAAVQNGAHGYVLKDVRMDDLIRAIRTVASGQGYLDPRVTQQALHWIRTSSHLGVSSQGVSRLSPQERLILPLLAEGKTNKEIAVQLRLSDKTIKNYLANIFDKLHVKRRTEAVAWFMKESHMPGVSQSPKL</sequence>
<keyword evidence="2" id="KW-0238">DNA-binding</keyword>
<dbReference type="GO" id="GO:0003677">
    <property type="term" value="F:DNA binding"/>
    <property type="evidence" value="ECO:0007669"/>
    <property type="project" value="UniProtKB-KW"/>
</dbReference>
<dbReference type="GO" id="GO:0000160">
    <property type="term" value="P:phosphorelay signal transduction system"/>
    <property type="evidence" value="ECO:0007669"/>
    <property type="project" value="InterPro"/>
</dbReference>
<dbReference type="SUPFAM" id="SSF46894">
    <property type="entry name" value="C-terminal effector domain of the bipartite response regulators"/>
    <property type="match status" value="1"/>
</dbReference>
<evidence type="ECO:0000256" key="1">
    <source>
        <dbReference type="ARBA" id="ARBA00022553"/>
    </source>
</evidence>
<dbReference type="Gene3D" id="3.40.50.2300">
    <property type="match status" value="1"/>
</dbReference>
<evidence type="ECO:0000256" key="2">
    <source>
        <dbReference type="ARBA" id="ARBA00023125"/>
    </source>
</evidence>
<feature type="domain" description="HTH luxR-type" evidence="4">
    <location>
        <begin position="150"/>
        <end position="215"/>
    </location>
</feature>
<proteinExistence type="predicted"/>
<organism evidence="6 7">
    <name type="scientific">Candidatus Nitrospira nitrosa</name>
    <dbReference type="NCBI Taxonomy" id="1742972"/>
    <lineage>
        <taxon>Bacteria</taxon>
        <taxon>Pseudomonadati</taxon>
        <taxon>Nitrospirota</taxon>
        <taxon>Nitrospiria</taxon>
        <taxon>Nitrospirales</taxon>
        <taxon>Nitrospiraceae</taxon>
        <taxon>Nitrospira</taxon>
    </lineage>
</organism>
<dbReference type="SMART" id="SM00421">
    <property type="entry name" value="HTH_LUXR"/>
    <property type="match status" value="1"/>
</dbReference>
<dbReference type="PROSITE" id="PS00622">
    <property type="entry name" value="HTH_LUXR_1"/>
    <property type="match status" value="1"/>
</dbReference>
<dbReference type="InterPro" id="IPR058245">
    <property type="entry name" value="NreC/VraR/RcsB-like_REC"/>
</dbReference>
<evidence type="ECO:0000313" key="6">
    <source>
        <dbReference type="EMBL" id="CUS34153.1"/>
    </source>
</evidence>
<reference evidence="6 7" key="1">
    <citation type="submission" date="2015-10" db="EMBL/GenBank/DDBJ databases">
        <authorList>
            <person name="Gilbert D.G."/>
        </authorList>
    </citation>
    <scope>NUCLEOTIDE SEQUENCE [LARGE SCALE GENOMIC DNA]</scope>
    <source>
        <strain evidence="6">COMA1</strain>
    </source>
</reference>
<evidence type="ECO:0000313" key="7">
    <source>
        <dbReference type="Proteomes" id="UP000199032"/>
    </source>
</evidence>
<dbReference type="InterPro" id="IPR016032">
    <property type="entry name" value="Sig_transdc_resp-reg_C-effctor"/>
</dbReference>
<gene>
    <name evidence="6" type="primary">devR</name>
    <name evidence="6" type="ORF">COMA1_11554</name>
</gene>
<dbReference type="SMART" id="SM00448">
    <property type="entry name" value="REC"/>
    <property type="match status" value="1"/>
</dbReference>
<dbReference type="Pfam" id="PF00196">
    <property type="entry name" value="GerE"/>
    <property type="match status" value="1"/>
</dbReference>
<dbReference type="PRINTS" id="PR00038">
    <property type="entry name" value="HTHLUXR"/>
</dbReference>
<keyword evidence="7" id="KW-1185">Reference proteome</keyword>
<name>A0A0S4LBG8_9BACT</name>
<dbReference type="OrthoDB" id="9796655at2"/>
<dbReference type="InterPro" id="IPR011006">
    <property type="entry name" value="CheY-like_superfamily"/>
</dbReference>
<evidence type="ECO:0000259" key="4">
    <source>
        <dbReference type="PROSITE" id="PS50043"/>
    </source>
</evidence>